<evidence type="ECO:0008006" key="3">
    <source>
        <dbReference type="Google" id="ProtNLM"/>
    </source>
</evidence>
<dbReference type="GO" id="GO:0043248">
    <property type="term" value="P:proteasome assembly"/>
    <property type="evidence" value="ECO:0007669"/>
    <property type="project" value="InterPro"/>
</dbReference>
<evidence type="ECO:0000313" key="2">
    <source>
        <dbReference type="Proteomes" id="UP000242525"/>
    </source>
</evidence>
<keyword evidence="2" id="KW-1185">Reference proteome</keyword>
<dbReference type="Proteomes" id="UP000242525">
    <property type="component" value="Unassembled WGS sequence"/>
</dbReference>
<dbReference type="InterPro" id="IPR032157">
    <property type="entry name" value="PAC4"/>
</dbReference>
<gene>
    <name evidence="1" type="ORF">BN980_GECA18s02298g</name>
</gene>
<proteinExistence type="predicted"/>
<comment type="caution">
    <text evidence="1">The sequence shown here is derived from an EMBL/GenBank/DDBJ whole genome shotgun (WGS) entry which is preliminary data.</text>
</comment>
<dbReference type="Gene3D" id="3.30.230.100">
    <property type="match status" value="1"/>
</dbReference>
<organism evidence="1 2">
    <name type="scientific">Geotrichum candidum</name>
    <name type="common">Oospora lactis</name>
    <name type="synonym">Dipodascus geotrichum</name>
    <dbReference type="NCBI Taxonomy" id="1173061"/>
    <lineage>
        <taxon>Eukaryota</taxon>
        <taxon>Fungi</taxon>
        <taxon>Dikarya</taxon>
        <taxon>Ascomycota</taxon>
        <taxon>Saccharomycotina</taxon>
        <taxon>Dipodascomycetes</taxon>
        <taxon>Dipodascales</taxon>
        <taxon>Dipodascaceae</taxon>
        <taxon>Geotrichum</taxon>
    </lineage>
</organism>
<dbReference type="Pfam" id="PF16093">
    <property type="entry name" value="PAC4"/>
    <property type="match status" value="1"/>
</dbReference>
<accession>A0A0J9XIF4</accession>
<dbReference type="OrthoDB" id="5407417at2759"/>
<dbReference type="AlphaFoldDB" id="A0A0J9XIF4"/>
<name>A0A0J9XIF4_GEOCN</name>
<dbReference type="EMBL" id="CCBN010000018">
    <property type="protein sequence ID" value="CDO57098.1"/>
    <property type="molecule type" value="Genomic_DNA"/>
</dbReference>
<evidence type="ECO:0000313" key="1">
    <source>
        <dbReference type="EMBL" id="CDO57098.1"/>
    </source>
</evidence>
<reference evidence="1" key="1">
    <citation type="submission" date="2014-03" db="EMBL/GenBank/DDBJ databases">
        <authorList>
            <person name="Casaregola S."/>
        </authorList>
    </citation>
    <scope>NUCLEOTIDE SEQUENCE [LARGE SCALE GENOMIC DNA]</scope>
    <source>
        <strain evidence="1">CLIB 918</strain>
    </source>
</reference>
<sequence length="132" mass="14205">MSAIKVLKYQVPGTSEIYCHLTVPDFGALPPTTKRRGTIVLHLTNLVQGDACPMGSVVYSVPTGKPKDPVVQTYIFNQEATIEFAARVAQVLTKRLELPVIVSASVYGDALGTTAEIAGILRFVQKSLEASE</sequence>
<protein>
    <recommendedName>
        <fullName evidence="3">Proteasome assembly chaperone 3</fullName>
    </recommendedName>
</protein>